<dbReference type="GO" id="GO:0005975">
    <property type="term" value="P:carbohydrate metabolic process"/>
    <property type="evidence" value="ECO:0007669"/>
    <property type="project" value="InterPro"/>
</dbReference>
<dbReference type="GO" id="GO:0030246">
    <property type="term" value="F:carbohydrate binding"/>
    <property type="evidence" value="ECO:0007669"/>
    <property type="project" value="InterPro"/>
</dbReference>
<dbReference type="InterPro" id="IPR037481">
    <property type="entry name" value="LacX"/>
</dbReference>
<keyword evidence="2" id="KW-1185">Reference proteome</keyword>
<keyword evidence="1" id="KW-0614">Plasmid</keyword>
<dbReference type="GO" id="GO:0016853">
    <property type="term" value="F:isomerase activity"/>
    <property type="evidence" value="ECO:0007669"/>
    <property type="project" value="InterPro"/>
</dbReference>
<reference evidence="1 2" key="1">
    <citation type="journal article" date="2014" name="Genome Announc.">
        <title>Complete Genome Sequence of Amino Acid-Utilizing Eubacterium acidaminophilum al-2 (DSM 3953).</title>
        <authorList>
            <person name="Poehlein A."/>
            <person name="Andreesen J.R."/>
            <person name="Daniel R."/>
        </authorList>
    </citation>
    <scope>NUCLEOTIDE SEQUENCE [LARGE SCALE GENOMIC DNA]</scope>
    <source>
        <strain evidence="1 2">DSM 3953</strain>
        <plasmid evidence="2">Plasmid EAL2_808p</plasmid>
    </source>
</reference>
<accession>W8TJE1</accession>
<gene>
    <name evidence="1" type="primary">lacX</name>
    <name evidence="1" type="ORF">EAL2_808p04140</name>
</gene>
<dbReference type="CDD" id="cd09024">
    <property type="entry name" value="Aldose_epim_lacX"/>
    <property type="match status" value="1"/>
</dbReference>
<geneLocation type="plasmid" evidence="1 2">
    <name>EAL2_808p</name>
</geneLocation>
<evidence type="ECO:0000313" key="1">
    <source>
        <dbReference type="EMBL" id="AHM57918.1"/>
    </source>
</evidence>
<dbReference type="Pfam" id="PF01263">
    <property type="entry name" value="Aldose_epim"/>
    <property type="match status" value="1"/>
</dbReference>
<dbReference type="InterPro" id="IPR014718">
    <property type="entry name" value="GH-type_carb-bd"/>
</dbReference>
<dbReference type="InterPro" id="IPR008183">
    <property type="entry name" value="Aldose_1/G6P_1-epimerase"/>
</dbReference>
<dbReference type="Proteomes" id="UP000019591">
    <property type="component" value="Plasmid EAL2_808p"/>
</dbReference>
<sequence>MISYINNDVEYIWSGKPEYWKGHAPILFPTVGALKNRETEINGTNYKMKKHGFARNCEFELIKKAKDHVIYSLKSNEETRAIYPFDFELWIIHTVYTDGFKTEFQVFNKDRREILFGIGGHPGFNCPLYENTEFYEYDIIFDRMEKGPFYRMRPDDYDGVIYREDRVRELEGKKVIRLEYSLFDEDVLIIDNIKSNSLKLLNKNNKGFEFRFKGFNSIGLWTPPLKKAPFICIEPWTVNPDFIDSTGKFREKPNITRLMPNSDFSVHYEMKII</sequence>
<dbReference type="EMBL" id="CP007453">
    <property type="protein sequence ID" value="AHM57918.1"/>
    <property type="molecule type" value="Genomic_DNA"/>
</dbReference>
<dbReference type="eggNOG" id="COG2017">
    <property type="taxonomic scope" value="Bacteria"/>
</dbReference>
<organism evidence="1 2">
    <name type="scientific">Peptoclostridium acidaminophilum DSM 3953</name>
    <dbReference type="NCBI Taxonomy" id="1286171"/>
    <lineage>
        <taxon>Bacteria</taxon>
        <taxon>Bacillati</taxon>
        <taxon>Bacillota</taxon>
        <taxon>Clostridia</taxon>
        <taxon>Peptostreptococcales</taxon>
        <taxon>Peptoclostridiaceae</taxon>
        <taxon>Peptoclostridium</taxon>
    </lineage>
</organism>
<dbReference type="PANTHER" id="PTHR11122:SF13">
    <property type="entry name" value="GLUCOSE-6-PHOSPHATE 1-EPIMERASE"/>
    <property type="match status" value="1"/>
</dbReference>
<name>W8TJE1_PEPAC</name>
<dbReference type="SUPFAM" id="SSF74650">
    <property type="entry name" value="Galactose mutarotase-like"/>
    <property type="match status" value="1"/>
</dbReference>
<dbReference type="Gene3D" id="2.70.98.10">
    <property type="match status" value="1"/>
</dbReference>
<protein>
    <submittedName>
        <fullName evidence="1">Protein lacX, plasmid</fullName>
    </submittedName>
</protein>
<dbReference type="PANTHER" id="PTHR11122">
    <property type="entry name" value="APOSPORY-ASSOCIATED PROTEIN C-RELATED"/>
    <property type="match status" value="1"/>
</dbReference>
<dbReference type="AlphaFoldDB" id="W8TJE1"/>
<dbReference type="InterPro" id="IPR011013">
    <property type="entry name" value="Gal_mutarotase_sf_dom"/>
</dbReference>
<proteinExistence type="predicted"/>
<dbReference type="PATRIC" id="fig|1286171.3.peg.2591"/>
<dbReference type="KEGG" id="eac:EAL2_808p04140"/>
<dbReference type="HOGENOM" id="CLU_057834_1_0_9"/>
<evidence type="ECO:0000313" key="2">
    <source>
        <dbReference type="Proteomes" id="UP000019591"/>
    </source>
</evidence>